<dbReference type="Gene3D" id="3.40.50.1820">
    <property type="entry name" value="alpha/beta hydrolase"/>
    <property type="match status" value="1"/>
</dbReference>
<dbReference type="PROSITE" id="PS51257">
    <property type="entry name" value="PROKAR_LIPOPROTEIN"/>
    <property type="match status" value="1"/>
</dbReference>
<dbReference type="KEGG" id="ccas:EIB73_04750"/>
<dbReference type="GO" id="GO:0004061">
    <property type="term" value="F:arylformamidase activity"/>
    <property type="evidence" value="ECO:0007669"/>
    <property type="project" value="TreeGrafter"/>
</dbReference>
<sequence>MKKIFYLGFGILMMMSCSTMKYKDVVYGKTKSKEDLKLNIFVPKNSENKKLPVLIFVHGGNWNSGNKDLYGFFGRNFAKKDVVTVIPSYTLSPKANVDEMTTEIASAVKWVQNNISQYHGDAKNLFVTGHSAGAQLVTNAVLNPKFGIDEKSISGIILNDAAGIDMKDYLEKNPPTTKDDYITTWSTDPQNWYQASPINFLDQNSPPFLIYVGTKTYPSITTANEHFLKKLNEFQPEVKPIFLKKKHIPMILQYFFPWSDRFDETKKFMDINSK</sequence>
<dbReference type="PANTHER" id="PTHR48081:SF33">
    <property type="entry name" value="KYNURENINE FORMAMIDASE"/>
    <property type="match status" value="1"/>
</dbReference>
<evidence type="ECO:0000313" key="3">
    <source>
        <dbReference type="EMBL" id="AZI32537.1"/>
    </source>
</evidence>
<accession>A0A3G8XLD7</accession>
<dbReference type="Pfam" id="PF20434">
    <property type="entry name" value="BD-FAE"/>
    <property type="match status" value="1"/>
</dbReference>
<evidence type="ECO:0000259" key="2">
    <source>
        <dbReference type="Pfam" id="PF20434"/>
    </source>
</evidence>
<gene>
    <name evidence="3" type="ORF">EIB73_04750</name>
</gene>
<protein>
    <submittedName>
        <fullName evidence="3">Alpha/beta hydrolase</fullName>
    </submittedName>
</protein>
<dbReference type="Proteomes" id="UP000270185">
    <property type="component" value="Chromosome"/>
</dbReference>
<name>A0A3G8XLD7_9FLAO</name>
<dbReference type="RefSeq" id="WP_125023133.1">
    <property type="nucleotide sequence ID" value="NZ_CP034159.1"/>
</dbReference>
<reference evidence="4" key="1">
    <citation type="submission" date="2018-11" db="EMBL/GenBank/DDBJ databases">
        <title>Proposal to divide the Flavobacteriaceae and reorganize its genera based on Amino Acid Identity values calculated from whole genome sequences.</title>
        <authorList>
            <person name="Nicholson A.C."/>
            <person name="Gulvik C.A."/>
            <person name="Whitney A.M."/>
            <person name="Humrighouse B.W."/>
            <person name="Bell M."/>
            <person name="Holmes B."/>
            <person name="Steigerwalt A.G."/>
            <person name="Villarma A."/>
            <person name="Sheth M."/>
            <person name="Batra D."/>
            <person name="Pryor J."/>
            <person name="Bernardet J.-F."/>
            <person name="Hugo C."/>
            <person name="Kampfer P."/>
            <person name="Newman J.D."/>
            <person name="McQuiston J.R."/>
        </authorList>
    </citation>
    <scope>NUCLEOTIDE SEQUENCE [LARGE SCALE GENOMIC DNA]</scope>
    <source>
        <strain evidence="4">G0081</strain>
    </source>
</reference>
<dbReference type="AlphaFoldDB" id="A0A3G8XLD7"/>
<keyword evidence="4" id="KW-1185">Reference proteome</keyword>
<keyword evidence="1 3" id="KW-0378">Hydrolase</keyword>
<dbReference type="PANTHER" id="PTHR48081">
    <property type="entry name" value="AB HYDROLASE SUPERFAMILY PROTEIN C4A8.06C"/>
    <property type="match status" value="1"/>
</dbReference>
<dbReference type="OrthoDB" id="9777975at2"/>
<feature type="domain" description="BD-FAE-like" evidence="2">
    <location>
        <begin position="38"/>
        <end position="215"/>
    </location>
</feature>
<dbReference type="InterPro" id="IPR029058">
    <property type="entry name" value="AB_hydrolase_fold"/>
</dbReference>
<dbReference type="InterPro" id="IPR049492">
    <property type="entry name" value="BD-FAE-like_dom"/>
</dbReference>
<organism evidence="3 4">
    <name type="scientific">Kaistella carnis</name>
    <dbReference type="NCBI Taxonomy" id="1241979"/>
    <lineage>
        <taxon>Bacteria</taxon>
        <taxon>Pseudomonadati</taxon>
        <taxon>Bacteroidota</taxon>
        <taxon>Flavobacteriia</taxon>
        <taxon>Flavobacteriales</taxon>
        <taxon>Weeksellaceae</taxon>
        <taxon>Chryseobacterium group</taxon>
        <taxon>Kaistella</taxon>
    </lineage>
</organism>
<evidence type="ECO:0000313" key="4">
    <source>
        <dbReference type="Proteomes" id="UP000270185"/>
    </source>
</evidence>
<dbReference type="InterPro" id="IPR050300">
    <property type="entry name" value="GDXG_lipolytic_enzyme"/>
</dbReference>
<evidence type="ECO:0000256" key="1">
    <source>
        <dbReference type="ARBA" id="ARBA00022801"/>
    </source>
</evidence>
<proteinExistence type="predicted"/>
<dbReference type="SUPFAM" id="SSF53474">
    <property type="entry name" value="alpha/beta-Hydrolases"/>
    <property type="match status" value="1"/>
</dbReference>
<dbReference type="EMBL" id="CP034159">
    <property type="protein sequence ID" value="AZI32537.1"/>
    <property type="molecule type" value="Genomic_DNA"/>
</dbReference>